<evidence type="ECO:0000313" key="2">
    <source>
        <dbReference type="EMBL" id="POF34534.1"/>
    </source>
</evidence>
<accession>A0A2S3V3G9</accession>
<reference evidence="2 3" key="1">
    <citation type="submission" date="2018-01" db="EMBL/GenBank/DDBJ databases">
        <title>Genomic Encyclopedia of Archaeal and Bacterial Type Strains, Phase II (KMG-II): from individual species to whole genera.</title>
        <authorList>
            <person name="Goeker M."/>
        </authorList>
    </citation>
    <scope>NUCLEOTIDE SEQUENCE [LARGE SCALE GENOMIC DNA]</scope>
    <source>
        <strain evidence="2 3">DSM 17023</strain>
    </source>
</reference>
<dbReference type="RefSeq" id="WP_146048501.1">
    <property type="nucleotide sequence ID" value="NZ_PPCN01000001.1"/>
</dbReference>
<evidence type="ECO:0000313" key="3">
    <source>
        <dbReference type="Proteomes" id="UP000236959"/>
    </source>
</evidence>
<dbReference type="EMBL" id="PPCN01000001">
    <property type="protein sequence ID" value="POF34534.1"/>
    <property type="molecule type" value="Genomic_DNA"/>
</dbReference>
<name>A0A2S3V3G9_9HYPH</name>
<protein>
    <submittedName>
        <fullName evidence="2">Uncharacterized protein</fullName>
    </submittedName>
</protein>
<feature type="compositionally biased region" description="Basic and acidic residues" evidence="1">
    <location>
        <begin position="54"/>
        <end position="63"/>
    </location>
</feature>
<proteinExistence type="predicted"/>
<sequence length="81" mass="8947">MSTETNSGKLSQTRRETAESKAETTKRISQEMLRSESELRDAKTMRLRAARLATQDDRPDPKPVKGRKPKKAAASGTSASK</sequence>
<feature type="compositionally biased region" description="Basic and acidic residues" evidence="1">
    <location>
        <begin position="13"/>
        <end position="44"/>
    </location>
</feature>
<feature type="compositionally biased region" description="Low complexity" evidence="1">
    <location>
        <begin position="72"/>
        <end position="81"/>
    </location>
</feature>
<comment type="caution">
    <text evidence="2">The sequence shown here is derived from an EMBL/GenBank/DDBJ whole genome shotgun (WGS) entry which is preliminary data.</text>
</comment>
<feature type="region of interest" description="Disordered" evidence="1">
    <location>
        <begin position="1"/>
        <end position="81"/>
    </location>
</feature>
<dbReference type="Proteomes" id="UP000236959">
    <property type="component" value="Unassembled WGS sequence"/>
</dbReference>
<organism evidence="2 3">
    <name type="scientific">Roseibium marinum</name>
    <dbReference type="NCBI Taxonomy" id="281252"/>
    <lineage>
        <taxon>Bacteria</taxon>
        <taxon>Pseudomonadati</taxon>
        <taxon>Pseudomonadota</taxon>
        <taxon>Alphaproteobacteria</taxon>
        <taxon>Hyphomicrobiales</taxon>
        <taxon>Stappiaceae</taxon>
        <taxon>Roseibium</taxon>
    </lineage>
</organism>
<gene>
    <name evidence="2" type="ORF">CLV41_101990</name>
</gene>
<keyword evidence="3" id="KW-1185">Reference proteome</keyword>
<dbReference type="OrthoDB" id="8087525at2"/>
<dbReference type="AlphaFoldDB" id="A0A2S3V3G9"/>
<feature type="compositionally biased region" description="Polar residues" evidence="1">
    <location>
        <begin position="1"/>
        <end position="11"/>
    </location>
</feature>
<evidence type="ECO:0000256" key="1">
    <source>
        <dbReference type="SAM" id="MobiDB-lite"/>
    </source>
</evidence>